<dbReference type="Gene3D" id="3.40.190.10">
    <property type="entry name" value="Periplasmic binding protein-like II"/>
    <property type="match status" value="2"/>
</dbReference>
<evidence type="ECO:0000259" key="5">
    <source>
        <dbReference type="PROSITE" id="PS50931"/>
    </source>
</evidence>
<dbReference type="PANTHER" id="PTHR30126:SF39">
    <property type="entry name" value="HTH-TYPE TRANSCRIPTIONAL REGULATOR CYSL"/>
    <property type="match status" value="1"/>
</dbReference>
<dbReference type="InterPro" id="IPR036390">
    <property type="entry name" value="WH_DNA-bd_sf"/>
</dbReference>
<dbReference type="Pfam" id="PF00126">
    <property type="entry name" value="HTH_1"/>
    <property type="match status" value="1"/>
</dbReference>
<dbReference type="InParanoid" id="A0A0J6WVL2"/>
<reference evidence="6 7" key="1">
    <citation type="submission" date="2015-06" db="EMBL/GenBank/DDBJ databases">
        <title>Draft genome sequence of beer spoilage bacterium Megasphaera cerevisiae type strain 20462.</title>
        <authorList>
            <person name="Kutumbaka K."/>
            <person name="Pasmowitz J."/>
            <person name="Mategko J."/>
            <person name="Reyes D."/>
            <person name="Friedrich A."/>
            <person name="Han S."/>
            <person name="Martens-Habbena W."/>
            <person name="Neal-McKinney J."/>
            <person name="Janagama H.K."/>
            <person name="Nadala C."/>
            <person name="Samadpour M."/>
        </authorList>
    </citation>
    <scope>NUCLEOTIDE SEQUENCE [LARGE SCALE GENOMIC DNA]</scope>
    <source>
        <strain evidence="6 7">DSM 20462</strain>
    </source>
</reference>
<evidence type="ECO:0000256" key="4">
    <source>
        <dbReference type="ARBA" id="ARBA00023163"/>
    </source>
</evidence>
<dbReference type="Gene3D" id="1.10.10.10">
    <property type="entry name" value="Winged helix-like DNA-binding domain superfamily/Winged helix DNA-binding domain"/>
    <property type="match status" value="1"/>
</dbReference>
<sequence>MLDFRIRTFLCVCHHMNYTRAAVELGITQPAVSQHIRHLEKEYQTKLFDYTGKHLDLTQAGRMLLHAATTICHDDAMLKQRMCDLQCNNQSIVFGVTHTIGEFEIIDKLAVFLHANKDISIRMEIADTDTLLPAIDEGTIDFAIVEGFFDHSQYETLLFSNEPLIAVCGPGYDAPSELNLSDLLKHRIIIREKSAGARELLERNLAEHSLTMMDFLFRYEVGSPQAVKGLACRDCGIAFLYEKSVREEVARGVLREIHVRDFSVTHAFTFLWRRGSMYGVLFKNMYEQLKD</sequence>
<keyword evidence="7" id="KW-1185">Reference proteome</keyword>
<dbReference type="SUPFAM" id="SSF46785">
    <property type="entry name" value="Winged helix' DNA-binding domain"/>
    <property type="match status" value="1"/>
</dbReference>
<evidence type="ECO:0000256" key="1">
    <source>
        <dbReference type="ARBA" id="ARBA00009437"/>
    </source>
</evidence>
<accession>A0A0J6WVL2</accession>
<dbReference type="Pfam" id="PF03466">
    <property type="entry name" value="LysR_substrate"/>
    <property type="match status" value="1"/>
</dbReference>
<dbReference type="PATRIC" id="fig|1122219.3.peg.1681"/>
<evidence type="ECO:0000256" key="3">
    <source>
        <dbReference type="ARBA" id="ARBA00023125"/>
    </source>
</evidence>
<dbReference type="SUPFAM" id="SSF53850">
    <property type="entry name" value="Periplasmic binding protein-like II"/>
    <property type="match status" value="1"/>
</dbReference>
<dbReference type="AlphaFoldDB" id="A0A0J6WVL2"/>
<dbReference type="PROSITE" id="PS50931">
    <property type="entry name" value="HTH_LYSR"/>
    <property type="match status" value="1"/>
</dbReference>
<dbReference type="InterPro" id="IPR036388">
    <property type="entry name" value="WH-like_DNA-bd_sf"/>
</dbReference>
<dbReference type="OrthoDB" id="9785745at2"/>
<keyword evidence="2" id="KW-0805">Transcription regulation</keyword>
<dbReference type="EMBL" id="LEKT01000004">
    <property type="protein sequence ID" value="KMO87545.1"/>
    <property type="molecule type" value="Genomic_DNA"/>
</dbReference>
<dbReference type="STRING" id="39029.BSR42_03175"/>
<evidence type="ECO:0000313" key="7">
    <source>
        <dbReference type="Proteomes" id="UP000036503"/>
    </source>
</evidence>
<dbReference type="InterPro" id="IPR000847">
    <property type="entry name" value="LysR_HTH_N"/>
</dbReference>
<comment type="caution">
    <text evidence="6">The sequence shown here is derived from an EMBL/GenBank/DDBJ whole genome shotgun (WGS) entry which is preliminary data.</text>
</comment>
<evidence type="ECO:0000313" key="6">
    <source>
        <dbReference type="EMBL" id="KMO87545.1"/>
    </source>
</evidence>
<dbReference type="InterPro" id="IPR005119">
    <property type="entry name" value="LysR_subst-bd"/>
</dbReference>
<dbReference type="RefSeq" id="WP_048513196.1">
    <property type="nucleotide sequence ID" value="NZ_FUXD01000006.1"/>
</dbReference>
<dbReference type="Proteomes" id="UP000036503">
    <property type="component" value="Unassembled WGS sequence"/>
</dbReference>
<dbReference type="PRINTS" id="PR00039">
    <property type="entry name" value="HTHLYSR"/>
</dbReference>
<keyword evidence="3" id="KW-0238">DNA-binding</keyword>
<keyword evidence="4" id="KW-0804">Transcription</keyword>
<gene>
    <name evidence="6" type="ORF">AB840_02200</name>
</gene>
<name>A0A0J6WVL2_9FIRM</name>
<comment type="similarity">
    <text evidence="1">Belongs to the LysR transcriptional regulatory family.</text>
</comment>
<protein>
    <submittedName>
        <fullName evidence="6">LysR family transcriptional regulator</fullName>
    </submittedName>
</protein>
<feature type="domain" description="HTH lysR-type" evidence="5">
    <location>
        <begin position="1"/>
        <end position="58"/>
    </location>
</feature>
<dbReference type="PANTHER" id="PTHR30126">
    <property type="entry name" value="HTH-TYPE TRANSCRIPTIONAL REGULATOR"/>
    <property type="match status" value="1"/>
</dbReference>
<evidence type="ECO:0000256" key="2">
    <source>
        <dbReference type="ARBA" id="ARBA00023015"/>
    </source>
</evidence>
<dbReference type="GO" id="GO:0003700">
    <property type="term" value="F:DNA-binding transcription factor activity"/>
    <property type="evidence" value="ECO:0007669"/>
    <property type="project" value="InterPro"/>
</dbReference>
<dbReference type="GO" id="GO:0000976">
    <property type="term" value="F:transcription cis-regulatory region binding"/>
    <property type="evidence" value="ECO:0007669"/>
    <property type="project" value="TreeGrafter"/>
</dbReference>
<organism evidence="6 7">
    <name type="scientific">Megasphaera cerevisiae DSM 20462</name>
    <dbReference type="NCBI Taxonomy" id="1122219"/>
    <lineage>
        <taxon>Bacteria</taxon>
        <taxon>Bacillati</taxon>
        <taxon>Bacillota</taxon>
        <taxon>Negativicutes</taxon>
        <taxon>Veillonellales</taxon>
        <taxon>Veillonellaceae</taxon>
        <taxon>Megasphaera</taxon>
    </lineage>
</organism>
<proteinExistence type="inferred from homology"/>